<feature type="repeat" description="WD" evidence="3">
    <location>
        <begin position="1002"/>
        <end position="1043"/>
    </location>
</feature>
<evidence type="ECO:0000259" key="5">
    <source>
        <dbReference type="PROSITE" id="PS50897"/>
    </source>
</evidence>
<evidence type="ECO:0000256" key="2">
    <source>
        <dbReference type="ARBA" id="ARBA00022737"/>
    </source>
</evidence>
<name>A0A9W7HLQ7_HIBTR</name>
<evidence type="ECO:0000256" key="4">
    <source>
        <dbReference type="SAM" id="MobiDB-lite"/>
    </source>
</evidence>
<evidence type="ECO:0000313" key="7">
    <source>
        <dbReference type="Proteomes" id="UP001165190"/>
    </source>
</evidence>
<dbReference type="OrthoDB" id="972532at2759"/>
<dbReference type="SUPFAM" id="SSF50978">
    <property type="entry name" value="WD40 repeat-like"/>
    <property type="match status" value="1"/>
</dbReference>
<proteinExistence type="predicted"/>
<dbReference type="Gene3D" id="2.130.10.10">
    <property type="entry name" value="YVTN repeat-like/Quinoprotein amine dehydrogenase"/>
    <property type="match status" value="4"/>
</dbReference>
<dbReference type="PANTHER" id="PTHR44083:SF24">
    <property type="entry name" value="TOPLESS-RELATED PROTEIN 2"/>
    <property type="match status" value="1"/>
</dbReference>
<dbReference type="InterPro" id="IPR054080">
    <property type="entry name" value="TPR1-like_2nd"/>
</dbReference>
<dbReference type="InterPro" id="IPR006595">
    <property type="entry name" value="CTLH_C"/>
</dbReference>
<evidence type="ECO:0000256" key="1">
    <source>
        <dbReference type="ARBA" id="ARBA00022574"/>
    </source>
</evidence>
<keyword evidence="1 3" id="KW-0853">WD repeat</keyword>
<evidence type="ECO:0000256" key="3">
    <source>
        <dbReference type="PROSITE-ProRule" id="PRU00221"/>
    </source>
</evidence>
<dbReference type="PROSITE" id="PS50082">
    <property type="entry name" value="WD_REPEATS_2"/>
    <property type="match status" value="3"/>
</dbReference>
<dbReference type="PROSITE" id="PS50897">
    <property type="entry name" value="CTLH"/>
    <property type="match status" value="1"/>
</dbReference>
<dbReference type="PROSITE" id="PS00678">
    <property type="entry name" value="WD_REPEATS_1"/>
    <property type="match status" value="1"/>
</dbReference>
<dbReference type="InterPro" id="IPR011047">
    <property type="entry name" value="Quinoprotein_ADH-like_sf"/>
</dbReference>
<keyword evidence="2" id="KW-0677">Repeat</keyword>
<reference evidence="6" key="1">
    <citation type="submission" date="2023-05" db="EMBL/GenBank/DDBJ databases">
        <title>Genome and transcriptome analyses reveal genes involved in the formation of fine ridges on petal epidermal cells in Hibiscus trionum.</title>
        <authorList>
            <person name="Koshimizu S."/>
            <person name="Masuda S."/>
            <person name="Ishii T."/>
            <person name="Shirasu K."/>
            <person name="Hoshino A."/>
            <person name="Arita M."/>
        </authorList>
    </citation>
    <scope>NUCLEOTIDE SEQUENCE</scope>
    <source>
        <strain evidence="6">Hamamatsu line</strain>
    </source>
</reference>
<dbReference type="AlphaFoldDB" id="A0A9W7HLQ7"/>
<dbReference type="InterPro" id="IPR015943">
    <property type="entry name" value="WD40/YVTN_repeat-like_dom_sf"/>
</dbReference>
<evidence type="ECO:0000313" key="6">
    <source>
        <dbReference type="EMBL" id="GMI80130.1"/>
    </source>
</evidence>
<dbReference type="Pfam" id="PF00400">
    <property type="entry name" value="WD40"/>
    <property type="match status" value="5"/>
</dbReference>
<dbReference type="Proteomes" id="UP001165190">
    <property type="component" value="Unassembled WGS sequence"/>
</dbReference>
<dbReference type="InterPro" id="IPR019775">
    <property type="entry name" value="WD40_repeat_CS"/>
</dbReference>
<keyword evidence="7" id="KW-1185">Reference proteome</keyword>
<dbReference type="InterPro" id="IPR027728">
    <property type="entry name" value="Topless_fam"/>
</dbReference>
<dbReference type="PROSITE" id="PS50896">
    <property type="entry name" value="LISH"/>
    <property type="match status" value="1"/>
</dbReference>
<dbReference type="PANTHER" id="PTHR44083">
    <property type="entry name" value="TOPLESS-RELATED PROTEIN 1-RELATED"/>
    <property type="match status" value="1"/>
</dbReference>
<feature type="compositionally biased region" description="Low complexity" evidence="4">
    <location>
        <begin position="1196"/>
        <end position="1211"/>
    </location>
</feature>
<dbReference type="GO" id="GO:0006355">
    <property type="term" value="P:regulation of DNA-templated transcription"/>
    <property type="evidence" value="ECO:0007669"/>
    <property type="project" value="InterPro"/>
</dbReference>
<comment type="caution">
    <text evidence="6">The sequence shown here is derived from an EMBL/GenBank/DDBJ whole genome shotgun (WGS) entry which is preliminary data.</text>
</comment>
<organism evidence="6 7">
    <name type="scientific">Hibiscus trionum</name>
    <name type="common">Flower of an hour</name>
    <dbReference type="NCBI Taxonomy" id="183268"/>
    <lineage>
        <taxon>Eukaryota</taxon>
        <taxon>Viridiplantae</taxon>
        <taxon>Streptophyta</taxon>
        <taxon>Embryophyta</taxon>
        <taxon>Tracheophyta</taxon>
        <taxon>Spermatophyta</taxon>
        <taxon>Magnoliopsida</taxon>
        <taxon>eudicotyledons</taxon>
        <taxon>Gunneridae</taxon>
        <taxon>Pentapetalae</taxon>
        <taxon>rosids</taxon>
        <taxon>malvids</taxon>
        <taxon>Malvales</taxon>
        <taxon>Malvaceae</taxon>
        <taxon>Malvoideae</taxon>
        <taxon>Hibiscus</taxon>
    </lineage>
</organism>
<dbReference type="EMBL" id="BSYR01000017">
    <property type="protein sequence ID" value="GMI80130.1"/>
    <property type="molecule type" value="Genomic_DNA"/>
</dbReference>
<dbReference type="SUPFAM" id="SSF82171">
    <property type="entry name" value="DPP6 N-terminal domain-like"/>
    <property type="match status" value="1"/>
</dbReference>
<dbReference type="InterPro" id="IPR036322">
    <property type="entry name" value="WD40_repeat_dom_sf"/>
</dbReference>
<dbReference type="SMART" id="SM00668">
    <property type="entry name" value="CTLH"/>
    <property type="match status" value="1"/>
</dbReference>
<dbReference type="PROSITE" id="PS50294">
    <property type="entry name" value="WD_REPEATS_REGION"/>
    <property type="match status" value="1"/>
</dbReference>
<gene>
    <name evidence="6" type="ORF">HRI_001682300</name>
</gene>
<feature type="repeat" description="WD" evidence="3">
    <location>
        <begin position="569"/>
        <end position="612"/>
    </location>
</feature>
<dbReference type="SMART" id="SM00667">
    <property type="entry name" value="LisH"/>
    <property type="match status" value="1"/>
</dbReference>
<dbReference type="InterPro" id="IPR006594">
    <property type="entry name" value="LisH"/>
</dbReference>
<dbReference type="Pfam" id="PF21889">
    <property type="entry name" value="TPR1-like_2nd"/>
    <property type="match status" value="1"/>
</dbReference>
<dbReference type="InterPro" id="IPR048419">
    <property type="entry name" value="Topless_Znf"/>
</dbReference>
<dbReference type="SMART" id="SM00320">
    <property type="entry name" value="WD40"/>
    <property type="match status" value="11"/>
</dbReference>
<feature type="domain" description="CTLH" evidence="5">
    <location>
        <begin position="34"/>
        <end position="92"/>
    </location>
</feature>
<dbReference type="Pfam" id="PF21359">
    <property type="entry name" value="zf_topless"/>
    <property type="match status" value="1"/>
</dbReference>
<protein>
    <submittedName>
        <fullName evidence="6">TOPLESS-related 2</fullName>
    </submittedName>
</protein>
<accession>A0A9W7HLQ7</accession>
<feature type="region of interest" description="Disordered" evidence="4">
    <location>
        <begin position="1188"/>
        <end position="1217"/>
    </location>
</feature>
<feature type="repeat" description="WD" evidence="3">
    <location>
        <begin position="713"/>
        <end position="744"/>
    </location>
</feature>
<dbReference type="SUPFAM" id="SSF50998">
    <property type="entry name" value="Quinoprotein alcohol dehydrogenase-like"/>
    <property type="match status" value="1"/>
</dbReference>
<dbReference type="InterPro" id="IPR001680">
    <property type="entry name" value="WD40_rpt"/>
</dbReference>
<sequence length="1217" mass="133490">MSTLFRELVFLILQFLEECKYKDTVHMLERESGYFFNMKYFEEKFLAGEWDEVEKYLSGFTKFDANRYSQKIFYLIRERKYLEALDRNDRAKAVEILIKDLKVFSKSHKELYKELTQLLTLENIREKEEFAMCGDTKSGRSSVLGTLKKLIKHNPLFCEKLVFPKFKETRLRTLLNQSLNWQHLQCKNPRPNPEIKSLFTNHRCSPPNGARASTPETFPVAKPSTDAPLEVQEFFPLNPTSLSGLMVNSSPFSPVQSSVIAASAPPVPAPTSLSGLMVNASPFSPVQSSVIAASAPPVPAPTSLSGLMVNSSPFSPVQSSVIAASASAPPGPVPTSLSGLMVNASPFSPVQSSVIAASASAPPGQVPTSLSGLMVNASPFSPVQSSVIAVPAPPVPVPQNQVSGLQHPNTLGMIEYGSTDRKLSVKRKRSRSARPVGKVTYPAPAHQASWSLDDLPKYVACTIHQGSNVTSMDFHPSHHTLLTVGCRNGEISLWEVGKRERLLTEPFKIWNMAACSGSFKAKIANDSSISVNRVAWSPDGNLIGIAFKEHIVHLLAYQGSNDLHPHLEIEAHVGGVNDIAFSYPNKKLWVVTCGDDKLVKVWDLDGSKLLNFEGHEAPVYSVCPHQKKNIPFIFSTAIDGKIKAWLYDNMGSRVNYDAPGQWCTRMLYSSDGSRLFSCGTSKDGDSFLVEWNENEGKIKRTFSGFTKNTTGVVQFDTTNNRFLAVGDDRQIKFWDMDNTSILTSTDADGGLLSLPRLRFNKEGNLLAVTTADNGFKVLANANGLRALRAMEARSDKASRIPLEMKNGVEPMSRGRGIEKPINLEDASDKTKPWELTEIVDPTQCRTVTIPDNSSTASKVARLLYTNSGVAVLAIWSNGVQKIWKWSRSEQNPSGKATASIIPQLWQPKTGLLMTNDVPDNSEDAVPCIALSKNDSYVMSACGGKVSLFNMLTFKVLTTFTSPPPASTFLAIHPKDNNIIAIGMEDSAIHIYNVKMDEVKTKLKGHQKRITGLAFSTSHNILVSSDADAKLFFWNTGNWEKIESLSLNMPDGKASQGATGVQFHSDEVRLLVCHETLLAVCDVKKMECIRQWLPQQVLSSPISSAAYSCDSQLVYATFTDGNIGVFDADSLKLRCRIAPSAYISPALSNSQTIHPLVVTTHPQEANQLAVGLTDGTVKVIEPSEMEKQWGLPVPVDNGTKNGGTAAASTTNTYEQLQR</sequence>